<evidence type="ECO:0000256" key="1">
    <source>
        <dbReference type="ARBA" id="ARBA00004418"/>
    </source>
</evidence>
<dbReference type="EMBL" id="CP046620">
    <property type="protein sequence ID" value="QHQ34346.1"/>
    <property type="molecule type" value="Genomic_DNA"/>
</dbReference>
<dbReference type="RefSeq" id="WP_161860917.1">
    <property type="nucleotide sequence ID" value="NZ_CP046620.1"/>
</dbReference>
<dbReference type="SUPFAM" id="SSF53850">
    <property type="entry name" value="Periplasmic binding protein-like II"/>
    <property type="match status" value="1"/>
</dbReference>
<dbReference type="PANTHER" id="PTHR43649">
    <property type="entry name" value="ARABINOSE-BINDING PROTEIN-RELATED"/>
    <property type="match status" value="1"/>
</dbReference>
<proteinExistence type="inferred from homology"/>
<dbReference type="InterPro" id="IPR006059">
    <property type="entry name" value="SBP"/>
</dbReference>
<dbReference type="GO" id="GO:0042597">
    <property type="term" value="C:periplasmic space"/>
    <property type="evidence" value="ECO:0007669"/>
    <property type="project" value="UniProtKB-SubCell"/>
</dbReference>
<comment type="similarity">
    <text evidence="2">Belongs to the bacterial solute-binding protein 1 family.</text>
</comment>
<dbReference type="InterPro" id="IPR050490">
    <property type="entry name" value="Bact_solute-bd_prot1"/>
</dbReference>
<dbReference type="Pfam" id="PF13416">
    <property type="entry name" value="SBP_bac_8"/>
    <property type="match status" value="1"/>
</dbReference>
<reference evidence="4 5" key="1">
    <citation type="submission" date="2019-12" db="EMBL/GenBank/DDBJ databases">
        <title>Complete genome sequence of Algicella marina strain 9Alg 56(T) isolated from the red alga Tichocarpus crinitus.</title>
        <authorList>
            <person name="Kim S.-G."/>
            <person name="Nedashkovskaya O.I."/>
        </authorList>
    </citation>
    <scope>NUCLEOTIDE SEQUENCE [LARGE SCALE GENOMIC DNA]</scope>
    <source>
        <strain evidence="4 5">9Alg 56</strain>
    </source>
</reference>
<dbReference type="Gene3D" id="3.40.190.10">
    <property type="entry name" value="Periplasmic binding protein-like II"/>
    <property type="match status" value="2"/>
</dbReference>
<evidence type="ECO:0000256" key="2">
    <source>
        <dbReference type="ARBA" id="ARBA00008520"/>
    </source>
</evidence>
<evidence type="ECO:0000313" key="5">
    <source>
        <dbReference type="Proteomes" id="UP000464495"/>
    </source>
</evidence>
<keyword evidence="5" id="KW-1185">Reference proteome</keyword>
<dbReference type="PANTHER" id="PTHR43649:SF11">
    <property type="entry name" value="ABC TRANSPORTER SUBSTRATE-BINDING PROTEIN YESO-RELATED"/>
    <property type="match status" value="1"/>
</dbReference>
<name>A0A6P1SYR1_9RHOB</name>
<organism evidence="4 5">
    <name type="scientific">Algicella marina</name>
    <dbReference type="NCBI Taxonomy" id="2683284"/>
    <lineage>
        <taxon>Bacteria</taxon>
        <taxon>Pseudomonadati</taxon>
        <taxon>Pseudomonadota</taxon>
        <taxon>Alphaproteobacteria</taxon>
        <taxon>Rhodobacterales</taxon>
        <taxon>Paracoccaceae</taxon>
        <taxon>Algicella</taxon>
    </lineage>
</organism>
<dbReference type="KEGG" id="amaq:GO499_03670"/>
<protein>
    <submittedName>
        <fullName evidence="4">Extracellular solute-binding protein</fullName>
    </submittedName>
</protein>
<sequence length="422" mass="45217">MKLTKLLLGTALASSSLAGAAAAEELRMSWWGGDSRHEATQAALIACGEKHGHTINPEFTGWSGHLEKVTTQIAGGTEADIMQINWPWLPLFSANGDGFADLREFSDTIDLSNWTDAQLEAASMAGKLNGLPLSTTGRVFMFNKTMFDKAGVAVPTTWEELKASAPKVKEAMGEKAYPFYATGLDALLIVSLVATQNTGKDLIDPETMQVAWSQNELAAAISFYQELVDSGVIQSWKEAASEGNIALHENANWSKGTIGGAYQWDSTYFKYADPLEEGQELVPVELLTVDGAKTGGVYRKPSMVFSISANSEKQQAAAEIVNCLLNEEEGIDALGTTRGLPASSAASGKLQADGAIEPVLVESNKIVMDSEGPNVSPLNEHPEVRGIFTDTLELFAYGEIDAQTAAEEIILGVNEALEDFQS</sequence>
<gene>
    <name evidence="4" type="ORF">GO499_03670</name>
</gene>
<accession>A0A6P1SYR1</accession>
<feature type="chain" id="PRO_5026821489" evidence="3">
    <location>
        <begin position="21"/>
        <end position="422"/>
    </location>
</feature>
<feature type="signal peptide" evidence="3">
    <location>
        <begin position="1"/>
        <end position="20"/>
    </location>
</feature>
<keyword evidence="3" id="KW-0732">Signal</keyword>
<evidence type="ECO:0000256" key="3">
    <source>
        <dbReference type="SAM" id="SignalP"/>
    </source>
</evidence>
<comment type="subcellular location">
    <subcellularLocation>
        <location evidence="1">Periplasm</location>
    </subcellularLocation>
</comment>
<dbReference type="Proteomes" id="UP000464495">
    <property type="component" value="Chromosome"/>
</dbReference>
<evidence type="ECO:0000313" key="4">
    <source>
        <dbReference type="EMBL" id="QHQ34346.1"/>
    </source>
</evidence>
<dbReference type="AlphaFoldDB" id="A0A6P1SYR1"/>